<keyword evidence="2" id="KW-1185">Reference proteome</keyword>
<dbReference type="Proteomes" id="UP001148662">
    <property type="component" value="Unassembled WGS sequence"/>
</dbReference>
<proteinExistence type="predicted"/>
<dbReference type="EMBL" id="JANHOG010001363">
    <property type="protein sequence ID" value="KAJ3538306.1"/>
    <property type="molecule type" value="Genomic_DNA"/>
</dbReference>
<comment type="caution">
    <text evidence="1">The sequence shown here is derived from an EMBL/GenBank/DDBJ whole genome shotgun (WGS) entry which is preliminary data.</text>
</comment>
<sequence>MSSLRVSLQGLYSDLPVCALVDCVCNHTLIMGRTTGFDVVLGADWLALAAPVVARNQLQMPVPGTSQYTWCRTSAEEYNASGTLREYAQYGSSPSLATLHSACEACGAGSSSDASQGSAAALGESLYHVGGDAAPAVASGSCQTLPGVVAGTEEVGDVSLSTAEGPAEKAFYKLSRAQLCCRLAAHGLAQAASDVVDDLRVRLISHLHDGDCTRGGESPACVLIRERYMDDDSEHDAERAREDLRLNYLRSVRKRLADRPLRALLQSLGISFSLDDTLRSLRCKLRSYVTEKAKAKDRQYRQESARQTYWERSRVRESARLAARELVASQWPRRVGDSLKEKLVRLFRAQTSSDALSTFTCACCARASLYREQKRMNLTDMPLDLLRCPEYMRHEGYHLPLPLEGVAGVDPDVLLDPAGLANFNRTALLCRSCYGALNREVLPDLALANGMYIGPSFPEELRLTVVEEAMIALCRAKCCIVRLSESGLPVRGINEHKQQRAMKGNIIVHPQKPGEVASVLPASIEETLDVICVIFVGQRRPTREWLLQHAKPLTVRASRVRRALQWLKAHHPGYRDVEIDEDRLDALPREGLLPYNIEVVPPSAAQQSATSRYDADEQLPSASVSRLEDDGSCIAFQNVVITDVDGKAPMKELTAAAVRHVTEKNGSYIQIPHGPKPVNEFCNPTLLPYIYPTLFPYGVGAPEHPLRARPVSFKRHIRYLFARADRQFQEHYSFLFVVFNILQRREVLLKSKLKVAKRSFHHVAQEFQCISPDAIARVCDRFCEGGDMRAYSEDERRVLKLMREVRLITSNVPGTSASKLHMRNQIRATMNEKGPPSFYITINPADCYNPLVLFLAGKEIDVDQVCARDVCSEFEQTAMIARNPFIGARFFDNYMRAFIDCLLRYDASEIDVEPEGGVLGHVTAYYGCVESQGRGTLHCHMVVWVEGGMNPEQIRDRVMGGDVEFADRLIQYLDDTISTSVPPHPDGEMPVRGSSVHPCTTRGPNGNTADSDYAHAVNADVHWLADYCQRHEHKATCYKYVKPGEKKECRFDLHEDNVIPATTFSESGELSLRCLDGLVNNFNATILRAIRCNMDIKFIASGEAAKAVVYYITDYITKSELKTHVAYAALELAVRKLAAVSADESDEELRAKHLLQKCAFALLHNQEMPAEQVAMFLEGKELCYHSHEYSNLYWPSFETYVDAQQPSPECRRVPTAECARANRGADGLPSADGPSDPDAGNGYPGYGEGELSDDETDNVLDEEAIAAAAEEVTLSTDEEGQVVPLADQIENYVYRGRMLDSINVWDFVRCVEKTKGSVPHMAIEHSCEVEELRRLLADRGRKRPSCELLRPHRDCQKSHLKIRHPRLVKIAVPIGPAIPRADREDVHARYCRLMLILFKPWRSAHDLRRTGQSWQEAFEEFHVQCADDVKRVIYNIQFMYECKDSREDHFRNRAHLRKMRFSRVVEDGDGPENALAEDAEDVDILEHLDDVAETRVHAKARSDANALECLAAADRYGLYCWQQGQHVIDNEADGTEQVAVQSPAHAVPGLEAKWTAHYHSRRSEWKRSAAADSDVPIRNATEDEEAMPHVEVATYTDASVGDDVASESFAASISIAPPVVANEFRSVPAVVDVMRKWTLNKKQSQAFEIIARHADSTESCSRTPLRMFLGGPGGTGKSRVIDALRDYFQLRGEGRRFRLASYTGVAACNINGMTLHSALCITTDGKLPRVGSRAHNDLVRDVSES</sequence>
<reference evidence="1" key="1">
    <citation type="submission" date="2022-07" db="EMBL/GenBank/DDBJ databases">
        <title>Genome Sequence of Phlebia brevispora.</title>
        <authorList>
            <person name="Buettner E."/>
        </authorList>
    </citation>
    <scope>NUCLEOTIDE SEQUENCE</scope>
    <source>
        <strain evidence="1">MPL23</strain>
    </source>
</reference>
<gene>
    <name evidence="1" type="ORF">NM688_g6538</name>
</gene>
<accession>A0ACC1SEZ3</accession>
<protein>
    <submittedName>
        <fullName evidence="1">Uncharacterized protein</fullName>
    </submittedName>
</protein>
<organism evidence="1 2">
    <name type="scientific">Phlebia brevispora</name>
    <dbReference type="NCBI Taxonomy" id="194682"/>
    <lineage>
        <taxon>Eukaryota</taxon>
        <taxon>Fungi</taxon>
        <taxon>Dikarya</taxon>
        <taxon>Basidiomycota</taxon>
        <taxon>Agaricomycotina</taxon>
        <taxon>Agaricomycetes</taxon>
        <taxon>Polyporales</taxon>
        <taxon>Meruliaceae</taxon>
        <taxon>Phlebia</taxon>
    </lineage>
</organism>
<name>A0ACC1SEZ3_9APHY</name>
<evidence type="ECO:0000313" key="1">
    <source>
        <dbReference type="EMBL" id="KAJ3538306.1"/>
    </source>
</evidence>
<evidence type="ECO:0000313" key="2">
    <source>
        <dbReference type="Proteomes" id="UP001148662"/>
    </source>
</evidence>